<evidence type="ECO:0000256" key="1">
    <source>
        <dbReference type="SAM" id="MobiDB-lite"/>
    </source>
</evidence>
<name>A0A0A2VIT6_PARBA</name>
<dbReference type="HOGENOM" id="CLU_2264534_0_0_1"/>
<feature type="region of interest" description="Disordered" evidence="1">
    <location>
        <begin position="1"/>
        <end position="20"/>
    </location>
</feature>
<dbReference type="Proteomes" id="UP000002059">
    <property type="component" value="Partially assembled WGS sequence"/>
</dbReference>
<dbReference type="Pfam" id="PF17667">
    <property type="entry name" value="Pkinase_fungal"/>
    <property type="match status" value="1"/>
</dbReference>
<sequence length="103" mass="11823">MSKQSHFINQSSRTSQQKNELAFSIQSVHKPSLFDRNGKELYDNRVLRCLVISPAGQPIYKYKSPLELLMALRDAIKAHQSLLPGWKHSSSGYSREQYNNNQS</sequence>
<organism evidence="3 4">
    <name type="scientific">Paracoccidioides lutzii (strain ATCC MYA-826 / Pb01)</name>
    <name type="common">Paracoccidioides brasiliensis</name>
    <dbReference type="NCBI Taxonomy" id="502779"/>
    <lineage>
        <taxon>Eukaryota</taxon>
        <taxon>Fungi</taxon>
        <taxon>Dikarya</taxon>
        <taxon>Ascomycota</taxon>
        <taxon>Pezizomycotina</taxon>
        <taxon>Eurotiomycetes</taxon>
        <taxon>Eurotiomycetidae</taxon>
        <taxon>Onygenales</taxon>
        <taxon>Ajellomycetaceae</taxon>
        <taxon>Paracoccidioides</taxon>
    </lineage>
</organism>
<reference evidence="3 4" key="1">
    <citation type="journal article" date="2011" name="PLoS Genet.">
        <title>Comparative genomic analysis of human fungal pathogens causing paracoccidioidomycosis.</title>
        <authorList>
            <person name="Desjardins C.A."/>
            <person name="Champion M.D."/>
            <person name="Holder J.W."/>
            <person name="Muszewska A."/>
            <person name="Goldberg J."/>
            <person name="Bailao A.M."/>
            <person name="Brigido M.M."/>
            <person name="Ferreira M.E."/>
            <person name="Garcia A.M."/>
            <person name="Grynberg M."/>
            <person name="Gujja S."/>
            <person name="Heiman D.I."/>
            <person name="Henn M.R."/>
            <person name="Kodira C.D."/>
            <person name="Leon-Narvaez H."/>
            <person name="Longo L.V."/>
            <person name="Ma L.J."/>
            <person name="Malavazi I."/>
            <person name="Matsuo A.L."/>
            <person name="Morais F.V."/>
            <person name="Pereira M."/>
            <person name="Rodriguez-Brito S."/>
            <person name="Sakthikumar S."/>
            <person name="Salem-Izacc S.M."/>
            <person name="Sykes S.M."/>
            <person name="Teixeira M.M."/>
            <person name="Vallejo M.C."/>
            <person name="Walter M.E."/>
            <person name="Yandava C."/>
            <person name="Young S."/>
            <person name="Zeng Q."/>
            <person name="Zucker J."/>
            <person name="Felipe M.S."/>
            <person name="Goldman G.H."/>
            <person name="Haas B.J."/>
            <person name="McEwen J.G."/>
            <person name="Nino-Vega G."/>
            <person name="Puccia R."/>
            <person name="San-Blas G."/>
            <person name="Soares C.M."/>
            <person name="Birren B.W."/>
            <person name="Cuomo C.A."/>
        </authorList>
    </citation>
    <scope>NUCLEOTIDE SEQUENCE [LARGE SCALE GENOMIC DNA]</scope>
    <source>
        <strain evidence="4">ATCC MYA-826 / Pb01</strain>
    </source>
</reference>
<feature type="domain" description="Fungal-type protein kinase" evidence="2">
    <location>
        <begin position="15"/>
        <end position="83"/>
    </location>
</feature>
<dbReference type="OrthoDB" id="4353729at2759"/>
<dbReference type="PANTHER" id="PTHR38248">
    <property type="entry name" value="FUNK1 6"/>
    <property type="match status" value="1"/>
</dbReference>
<proteinExistence type="predicted"/>
<dbReference type="VEuPathDB" id="FungiDB:PAAG_12499"/>
<dbReference type="PANTHER" id="PTHR38248:SF2">
    <property type="entry name" value="FUNK1 11"/>
    <property type="match status" value="1"/>
</dbReference>
<dbReference type="InterPro" id="IPR040976">
    <property type="entry name" value="Pkinase_fungal"/>
</dbReference>
<gene>
    <name evidence="3" type="ORF">PAAG_12499</name>
</gene>
<protein>
    <recommendedName>
        <fullName evidence="2">Fungal-type protein kinase domain-containing protein</fullName>
    </recommendedName>
</protein>
<evidence type="ECO:0000259" key="2">
    <source>
        <dbReference type="Pfam" id="PF17667"/>
    </source>
</evidence>
<dbReference type="RefSeq" id="XP_015702410.1">
    <property type="nucleotide sequence ID" value="XM_015847978.1"/>
</dbReference>
<accession>A0A0A2VIT6</accession>
<dbReference type="AlphaFoldDB" id="A0A0A2VIT6"/>
<evidence type="ECO:0000313" key="3">
    <source>
        <dbReference type="EMBL" id="KGQ00834.1"/>
    </source>
</evidence>
<dbReference type="GeneID" id="26971128"/>
<dbReference type="EMBL" id="KN294020">
    <property type="protein sequence ID" value="KGQ00834.1"/>
    <property type="molecule type" value="Genomic_DNA"/>
</dbReference>
<keyword evidence="4" id="KW-1185">Reference proteome</keyword>
<evidence type="ECO:0000313" key="4">
    <source>
        <dbReference type="Proteomes" id="UP000002059"/>
    </source>
</evidence>
<dbReference type="STRING" id="502779.A0A0A2VIT6"/>
<dbReference type="KEGG" id="pbl:PAAG_12499"/>